<organism evidence="1">
    <name type="scientific">viral metagenome</name>
    <dbReference type="NCBI Taxonomy" id="1070528"/>
    <lineage>
        <taxon>unclassified sequences</taxon>
        <taxon>metagenomes</taxon>
        <taxon>organismal metagenomes</taxon>
    </lineage>
</organism>
<dbReference type="EMBL" id="MN740283">
    <property type="protein sequence ID" value="QHT97599.1"/>
    <property type="molecule type" value="Genomic_DNA"/>
</dbReference>
<sequence>MKKMRKSKILESHLVDGTLAFRLAKKDGRIWHVKADLKSKEIFSEITEGQYQESVRKGKIQKELSGPIIMTEYFASLDSPLIVLALGPKNFEYFFQFDGKLTPITADQAYNFLLDNSIAEF</sequence>
<protein>
    <submittedName>
        <fullName evidence="1">Uncharacterized protein</fullName>
    </submittedName>
</protein>
<proteinExistence type="predicted"/>
<evidence type="ECO:0000313" key="1">
    <source>
        <dbReference type="EMBL" id="QHT97599.1"/>
    </source>
</evidence>
<name>A0A6C0IYE8_9ZZZZ</name>
<reference evidence="1" key="1">
    <citation type="journal article" date="2020" name="Nature">
        <title>Giant virus diversity and host interactions through global metagenomics.</title>
        <authorList>
            <person name="Schulz F."/>
            <person name="Roux S."/>
            <person name="Paez-Espino D."/>
            <person name="Jungbluth S."/>
            <person name="Walsh D.A."/>
            <person name="Denef V.J."/>
            <person name="McMahon K.D."/>
            <person name="Konstantinidis K.T."/>
            <person name="Eloe-Fadrosh E.A."/>
            <person name="Kyrpides N.C."/>
            <person name="Woyke T."/>
        </authorList>
    </citation>
    <scope>NUCLEOTIDE SEQUENCE</scope>
    <source>
        <strain evidence="1">GVMAG-M-3300025572-1</strain>
    </source>
</reference>
<accession>A0A6C0IYE8</accession>
<dbReference type="AlphaFoldDB" id="A0A6C0IYE8"/>